<sequence>MVEKIKNPLRCFKPKLQTRDTEGVRSVTSASAVKDFHSFGDTFAKSISPLRYGRPMQELPSSTTCTASLGGRNKRILSEHPDW</sequence>
<name>A0AAF1KDJ7_9HYPH</name>
<protein>
    <submittedName>
        <fullName evidence="2">Uncharacterized protein</fullName>
    </submittedName>
</protein>
<evidence type="ECO:0000256" key="1">
    <source>
        <dbReference type="SAM" id="MobiDB-lite"/>
    </source>
</evidence>
<proteinExistence type="predicted"/>
<feature type="region of interest" description="Disordered" evidence="1">
    <location>
        <begin position="54"/>
        <end position="83"/>
    </location>
</feature>
<dbReference type="RefSeq" id="WP_133255573.1">
    <property type="nucleotide sequence ID" value="NZ_CP117256.1"/>
</dbReference>
<evidence type="ECO:0000313" key="2">
    <source>
        <dbReference type="EMBL" id="WFR98071.1"/>
    </source>
</evidence>
<keyword evidence="3" id="KW-1185">Reference proteome</keyword>
<evidence type="ECO:0000313" key="3">
    <source>
        <dbReference type="Proteomes" id="UP000249499"/>
    </source>
</evidence>
<gene>
    <name evidence="2" type="ORF">PR017_19565</name>
</gene>
<reference evidence="2 3" key="1">
    <citation type="journal article" date="2018" name="Sci. Rep.">
        <title>Rhizobium tumorigenes sp. nov., a novel plant tumorigenic bacterium isolated from cane gall tumors on thornless blackberry.</title>
        <authorList>
            <person name="Kuzmanovi N."/>
            <person name="Smalla K."/>
            <person name="Gronow S."/>
            <person name="PuBawska J."/>
        </authorList>
    </citation>
    <scope>NUCLEOTIDE SEQUENCE [LARGE SCALE GENOMIC DNA]</scope>
    <source>
        <strain evidence="2 3">1078</strain>
    </source>
</reference>
<organism evidence="2 3">
    <name type="scientific">Rhizobium tumorigenes</name>
    <dbReference type="NCBI Taxonomy" id="2041385"/>
    <lineage>
        <taxon>Bacteria</taxon>
        <taxon>Pseudomonadati</taxon>
        <taxon>Pseudomonadota</taxon>
        <taxon>Alphaproteobacteria</taxon>
        <taxon>Hyphomicrobiales</taxon>
        <taxon>Rhizobiaceae</taxon>
        <taxon>Rhizobium/Agrobacterium group</taxon>
        <taxon>Rhizobium</taxon>
    </lineage>
</organism>
<dbReference type="EMBL" id="CP117256">
    <property type="protein sequence ID" value="WFR98071.1"/>
    <property type="molecule type" value="Genomic_DNA"/>
</dbReference>
<dbReference type="KEGG" id="rtu:PR017_19565"/>
<dbReference type="Proteomes" id="UP000249499">
    <property type="component" value="Plasmid pRt1078"/>
</dbReference>
<accession>A0AAF1KDJ7</accession>
<dbReference type="AlphaFoldDB" id="A0AAF1KDJ7"/>
<reference evidence="3" key="2">
    <citation type="journal article" date="2023" name="MicrobiologyOpen">
        <title>Genomics of the tumorigenes clade of the family Rhizobiaceae and description of Rhizobium rhododendri sp. nov.</title>
        <authorList>
            <person name="Kuzmanovic N."/>
            <person name="diCenzo G.C."/>
            <person name="Bunk B."/>
            <person name="Sproeer C."/>
            <person name="Fruehling A."/>
            <person name="Neumann-Schaal M."/>
            <person name="Overmann J."/>
            <person name="Smalla K."/>
        </authorList>
    </citation>
    <scope>NUCLEOTIDE SEQUENCE [LARGE SCALE GENOMIC DNA]</scope>
    <source>
        <strain evidence="3">1078</strain>
        <plasmid evidence="3">pRt1078</plasmid>
    </source>
</reference>
<geneLocation type="plasmid" evidence="2 3">
    <name>pRt1078</name>
</geneLocation>
<keyword evidence="2" id="KW-0614">Plasmid</keyword>